<keyword evidence="2" id="KW-1185">Reference proteome</keyword>
<sequence>MGLLNTKPCSLIPAKEEFEREKKIYSSRLLKFDGVNGYDVYNCSIPFTYEGKTYIFGRVEKKDEWVHSNSILFERIGEDHYTKVMSSLTYNLEDPFVVKIHGEMVFGGTHVTKNGGKVADYRCEFYKGTPMNLKYFSSGPSKMKDIRLVELADGKVGVFTHFRTEGSCLTGFATIDKVEDLTVEVINSAKLINHRLFGDAWGGPNQVYRLSSGMLGCISHHGYLLDQMKETQLRIYACTSFVFDPVTHDVHSFKIIGTKSCFPPCEPKLPRLADCAFVSGIVMRDDGKCDLYSGIGDVAEGVVTIDYPFEGYGTIVDDVAF</sequence>
<reference evidence="1 2" key="1">
    <citation type="submission" date="2015-07" db="EMBL/GenBank/DDBJ databases">
        <title>High-quality genome of monoxenous trypanosomatid Leptomonas pyrrhocoris.</title>
        <authorList>
            <person name="Flegontov P."/>
            <person name="Butenko A."/>
            <person name="Firsov S."/>
            <person name="Vlcek C."/>
            <person name="Logacheva M.D."/>
            <person name="Field M."/>
            <person name="Filatov D."/>
            <person name="Flegontova O."/>
            <person name="Gerasimov E."/>
            <person name="Jackson A.P."/>
            <person name="Kelly S."/>
            <person name="Opperdoes F."/>
            <person name="O'Reilly A."/>
            <person name="Votypka J."/>
            <person name="Yurchenko V."/>
            <person name="Lukes J."/>
        </authorList>
    </citation>
    <scope>NUCLEOTIDE SEQUENCE [LARGE SCALE GENOMIC DNA]</scope>
    <source>
        <strain evidence="1">H10</strain>
    </source>
</reference>
<comment type="caution">
    <text evidence="1">The sequence shown here is derived from an EMBL/GenBank/DDBJ whole genome shotgun (WGS) entry which is preliminary data.</text>
</comment>
<dbReference type="InterPro" id="IPR023296">
    <property type="entry name" value="Glyco_hydro_beta-prop_sf"/>
</dbReference>
<proteinExistence type="predicted"/>
<dbReference type="OrthoDB" id="275444at2759"/>
<dbReference type="VEuPathDB" id="TriTrypDB:LpyrH10_22_1720"/>
<dbReference type="RefSeq" id="XP_015654525.1">
    <property type="nucleotide sequence ID" value="XM_015807130.1"/>
</dbReference>
<dbReference type="PANTHER" id="PTHR37036">
    <property type="match status" value="1"/>
</dbReference>
<evidence type="ECO:0000313" key="2">
    <source>
        <dbReference type="Proteomes" id="UP000037923"/>
    </source>
</evidence>
<dbReference type="EMBL" id="LGTL01000022">
    <property type="protein sequence ID" value="KPA76086.1"/>
    <property type="molecule type" value="Genomic_DNA"/>
</dbReference>
<dbReference type="Gene3D" id="2.115.10.20">
    <property type="entry name" value="Glycosyl hydrolase domain, family 43"/>
    <property type="match status" value="1"/>
</dbReference>
<gene>
    <name evidence="1" type="ORF">ABB37_08212</name>
</gene>
<name>A0A0M9FUF2_LEPPY</name>
<dbReference type="SUPFAM" id="SSF75005">
    <property type="entry name" value="Arabinanase/levansucrase/invertase"/>
    <property type="match status" value="1"/>
</dbReference>
<dbReference type="InterPro" id="IPR015045">
    <property type="entry name" value="MPT-1-like_LmxM"/>
</dbReference>
<accession>A0A0M9FUF2</accession>
<evidence type="ECO:0000313" key="1">
    <source>
        <dbReference type="EMBL" id="KPA76086.1"/>
    </source>
</evidence>
<dbReference type="AlphaFoldDB" id="A0A0M9FUF2"/>
<dbReference type="OMA" id="YNCSIPF"/>
<protein>
    <submittedName>
        <fullName evidence="1">Uncharacterized protein</fullName>
    </submittedName>
</protein>
<dbReference type="PANTHER" id="PTHR37036:SF2">
    <property type="entry name" value="DUF1861 FAMILY PROTEIN"/>
    <property type="match status" value="1"/>
</dbReference>
<dbReference type="Pfam" id="PF08950">
    <property type="entry name" value="DUF1861"/>
    <property type="match status" value="1"/>
</dbReference>
<dbReference type="Proteomes" id="UP000037923">
    <property type="component" value="Unassembled WGS sequence"/>
</dbReference>
<dbReference type="GeneID" id="26908497"/>
<organism evidence="1 2">
    <name type="scientific">Leptomonas pyrrhocoris</name>
    <name type="common">Firebug parasite</name>
    <dbReference type="NCBI Taxonomy" id="157538"/>
    <lineage>
        <taxon>Eukaryota</taxon>
        <taxon>Discoba</taxon>
        <taxon>Euglenozoa</taxon>
        <taxon>Kinetoplastea</taxon>
        <taxon>Metakinetoplastina</taxon>
        <taxon>Trypanosomatida</taxon>
        <taxon>Trypanosomatidae</taxon>
        <taxon>Leishmaniinae</taxon>
        <taxon>Leptomonas</taxon>
    </lineage>
</organism>